<accession>J9D2W0</accession>
<dbReference type="OrthoDB" id="26525at2759"/>
<protein>
    <recommendedName>
        <fullName evidence="3">EF-hand domain-containing protein</fullName>
    </recommendedName>
</protein>
<dbReference type="HOGENOM" id="CLU_1927566_0_0_1"/>
<reference evidence="1 2" key="1">
    <citation type="submission" date="2011-08" db="EMBL/GenBank/DDBJ databases">
        <authorList>
            <person name="Liu Z.J."/>
            <person name="Shi F.L."/>
            <person name="Lu J.Q."/>
            <person name="Li M."/>
            <person name="Wang Z.L."/>
        </authorList>
    </citation>
    <scope>NUCLEOTIDE SEQUENCE [LARGE SCALE GENOMIC DNA]</scope>
    <source>
        <strain evidence="1 2">USNM 41457</strain>
    </source>
</reference>
<dbReference type="Proteomes" id="UP000003163">
    <property type="component" value="Unassembled WGS sequence"/>
</dbReference>
<dbReference type="OMA" id="AISCKEM"/>
<proteinExistence type="predicted"/>
<dbReference type="Gene3D" id="1.10.238.10">
    <property type="entry name" value="EF-hand"/>
    <property type="match status" value="1"/>
</dbReference>
<organism evidence="1 2">
    <name type="scientific">Edhazardia aedis (strain USNM 41457)</name>
    <name type="common">Microsporidian parasite</name>
    <dbReference type="NCBI Taxonomy" id="1003232"/>
    <lineage>
        <taxon>Eukaryota</taxon>
        <taxon>Fungi</taxon>
        <taxon>Fungi incertae sedis</taxon>
        <taxon>Microsporidia</taxon>
        <taxon>Edhazardia</taxon>
    </lineage>
</organism>
<dbReference type="EMBL" id="AFBI03000103">
    <property type="protein sequence ID" value="EJW01914.1"/>
    <property type="molecule type" value="Genomic_DNA"/>
</dbReference>
<name>J9D2W0_EDHAE</name>
<evidence type="ECO:0000313" key="1">
    <source>
        <dbReference type="EMBL" id="EJW01914.1"/>
    </source>
</evidence>
<sequence>MEYQRQNYEFFIKQHTLTKQNIKHLIRLCGKSPTEEQIANLREIPENFEDFQELLNTFEIKLTKQDMYDQLSALTGGTSITKHELVNILNSKKKLSEKDMESFLNMLQFDDEYVSIKEIVNLLFDEIDGQL</sequence>
<gene>
    <name evidence="1" type="ORF">EDEG_03616</name>
</gene>
<dbReference type="AlphaFoldDB" id="J9D2W0"/>
<dbReference type="InterPro" id="IPR011992">
    <property type="entry name" value="EF-hand-dom_pair"/>
</dbReference>
<dbReference type="InParanoid" id="J9D2W0"/>
<reference evidence="2" key="2">
    <citation type="submission" date="2015-07" db="EMBL/GenBank/DDBJ databases">
        <title>Contrasting host-pathogen interactions and genome evolution in two generalist and specialist microsporidian pathogens of mosquitoes.</title>
        <authorList>
            <consortium name="The Broad Institute Genomics Platform"/>
            <consortium name="The Broad Institute Genome Sequencing Center for Infectious Disease"/>
            <person name="Cuomo C.A."/>
            <person name="Sanscrainte N.D."/>
            <person name="Goldberg J.M."/>
            <person name="Heiman D."/>
            <person name="Young S."/>
            <person name="Zeng Q."/>
            <person name="Becnel J.J."/>
            <person name="Birren B.W."/>
        </authorList>
    </citation>
    <scope>NUCLEOTIDE SEQUENCE [LARGE SCALE GENOMIC DNA]</scope>
    <source>
        <strain evidence="2">USNM 41457</strain>
    </source>
</reference>
<evidence type="ECO:0000313" key="2">
    <source>
        <dbReference type="Proteomes" id="UP000003163"/>
    </source>
</evidence>
<keyword evidence="2" id="KW-1185">Reference proteome</keyword>
<dbReference type="VEuPathDB" id="MicrosporidiaDB:EDEG_03616"/>
<comment type="caution">
    <text evidence="1">The sequence shown here is derived from an EMBL/GenBank/DDBJ whole genome shotgun (WGS) entry which is preliminary data.</text>
</comment>
<evidence type="ECO:0008006" key="3">
    <source>
        <dbReference type="Google" id="ProtNLM"/>
    </source>
</evidence>
<dbReference type="SUPFAM" id="SSF47473">
    <property type="entry name" value="EF-hand"/>
    <property type="match status" value="1"/>
</dbReference>